<dbReference type="Pfam" id="PF03941">
    <property type="entry name" value="INCENP_ARK-bind"/>
    <property type="match status" value="1"/>
</dbReference>
<feature type="region of interest" description="Disordered" evidence="8">
    <location>
        <begin position="1"/>
        <end position="107"/>
    </location>
</feature>
<dbReference type="Gene3D" id="6.10.250.2990">
    <property type="match status" value="1"/>
</dbReference>
<evidence type="ECO:0000256" key="8">
    <source>
        <dbReference type="SAM" id="MobiDB-lite"/>
    </source>
</evidence>
<organism evidence="10 11">
    <name type="scientific">Phanerochaete carnosa (strain HHB-10118-sp)</name>
    <name type="common">White-rot fungus</name>
    <name type="synonym">Peniophora carnosa</name>
    <dbReference type="NCBI Taxonomy" id="650164"/>
    <lineage>
        <taxon>Eukaryota</taxon>
        <taxon>Fungi</taxon>
        <taxon>Dikarya</taxon>
        <taxon>Basidiomycota</taxon>
        <taxon>Agaricomycotina</taxon>
        <taxon>Agaricomycetes</taxon>
        <taxon>Polyporales</taxon>
        <taxon>Phanerochaetaceae</taxon>
        <taxon>Phanerochaete</taxon>
    </lineage>
</organism>
<proteinExistence type="inferred from homology"/>
<gene>
    <name evidence="10" type="ORF">PHACADRAFT_261493</name>
</gene>
<dbReference type="STRING" id="650164.K5W186"/>
<evidence type="ECO:0000256" key="3">
    <source>
        <dbReference type="ARBA" id="ARBA00010042"/>
    </source>
</evidence>
<evidence type="ECO:0000256" key="6">
    <source>
        <dbReference type="ARBA" id="ARBA00023212"/>
    </source>
</evidence>
<dbReference type="InParanoid" id="K5W186"/>
<evidence type="ECO:0000256" key="7">
    <source>
        <dbReference type="ARBA" id="ARBA00023242"/>
    </source>
</evidence>
<dbReference type="GO" id="GO:0005819">
    <property type="term" value="C:spindle"/>
    <property type="evidence" value="ECO:0007669"/>
    <property type="project" value="UniProtKB-SubCell"/>
</dbReference>
<dbReference type="GO" id="GO:0005634">
    <property type="term" value="C:nucleus"/>
    <property type="evidence" value="ECO:0007669"/>
    <property type="project" value="UniProtKB-SubCell"/>
</dbReference>
<keyword evidence="4" id="KW-0963">Cytoplasm</keyword>
<dbReference type="EMBL" id="JH930475">
    <property type="protein sequence ID" value="EKM52840.1"/>
    <property type="molecule type" value="Genomic_DNA"/>
</dbReference>
<comment type="subcellular location">
    <subcellularLocation>
        <location evidence="2">Cytoplasm</location>
        <location evidence="2">Cytoskeleton</location>
        <location evidence="2">Spindle</location>
    </subcellularLocation>
    <subcellularLocation>
        <location evidence="1">Nucleus</location>
    </subcellularLocation>
</comment>
<dbReference type="Proteomes" id="UP000008370">
    <property type="component" value="Unassembled WGS sequence"/>
</dbReference>
<name>K5W186_PHACS</name>
<keyword evidence="6" id="KW-0206">Cytoskeleton</keyword>
<evidence type="ECO:0000259" key="9">
    <source>
        <dbReference type="Pfam" id="PF03941"/>
    </source>
</evidence>
<evidence type="ECO:0000313" key="11">
    <source>
        <dbReference type="Proteomes" id="UP000008370"/>
    </source>
</evidence>
<dbReference type="OrthoDB" id="6123at2759"/>
<dbReference type="GeneID" id="18918009"/>
<dbReference type="InterPro" id="IPR005635">
    <property type="entry name" value="Inner_centromere_prot_ARK-bd"/>
</dbReference>
<feature type="compositionally biased region" description="Polar residues" evidence="8">
    <location>
        <begin position="89"/>
        <end position="100"/>
    </location>
</feature>
<sequence>MATSTSSKSAAGKGKGKAQDSDEPQPSRVVQSQMANRAKAQMAAQQTPKQAAPVASESIELPDINSEYSDSEDESRPRFDAPEWAQSPELRQQLEQQSRMNPDDIFGRIGPLRMEEIFRTRQSRFRARTSSANWAGADQLTAEEEREYARRMGFQ</sequence>
<reference evidence="10 11" key="1">
    <citation type="journal article" date="2012" name="BMC Genomics">
        <title>Comparative genomics of the white-rot fungi, Phanerochaete carnosa and P. chrysosporium, to elucidate the genetic basis of the distinct wood types they colonize.</title>
        <authorList>
            <person name="Suzuki H."/>
            <person name="MacDonald J."/>
            <person name="Syed K."/>
            <person name="Salamov A."/>
            <person name="Hori C."/>
            <person name="Aerts A."/>
            <person name="Henrissat B."/>
            <person name="Wiebenga A."/>
            <person name="vanKuyk P.A."/>
            <person name="Barry K."/>
            <person name="Lindquist E."/>
            <person name="LaButti K."/>
            <person name="Lapidus A."/>
            <person name="Lucas S."/>
            <person name="Coutinho P."/>
            <person name="Gong Y."/>
            <person name="Samejima M."/>
            <person name="Mahadevan R."/>
            <person name="Abou-Zaid M."/>
            <person name="de Vries R.P."/>
            <person name="Igarashi K."/>
            <person name="Yadav J.S."/>
            <person name="Grigoriev I.V."/>
            <person name="Master E.R."/>
        </authorList>
    </citation>
    <scope>NUCLEOTIDE SEQUENCE [LARGE SCALE GENOMIC DNA]</scope>
    <source>
        <strain evidence="10 11">HHB-10118-sp</strain>
    </source>
</reference>
<feature type="domain" description="Inner centromere protein ARK-binding" evidence="9">
    <location>
        <begin position="63"/>
        <end position="118"/>
    </location>
</feature>
<comment type="similarity">
    <text evidence="3">Belongs to the INCENP family.</text>
</comment>
<dbReference type="HOGENOM" id="CLU_142995_0_0_1"/>
<evidence type="ECO:0000313" key="10">
    <source>
        <dbReference type="EMBL" id="EKM52840.1"/>
    </source>
</evidence>
<protein>
    <recommendedName>
        <fullName evidence="9">Inner centromere protein ARK-binding domain-containing protein</fullName>
    </recommendedName>
</protein>
<dbReference type="KEGG" id="pco:PHACADRAFT_261493"/>
<evidence type="ECO:0000256" key="5">
    <source>
        <dbReference type="ARBA" id="ARBA00022829"/>
    </source>
</evidence>
<dbReference type="AlphaFoldDB" id="K5W186"/>
<evidence type="ECO:0000256" key="1">
    <source>
        <dbReference type="ARBA" id="ARBA00004123"/>
    </source>
</evidence>
<dbReference type="PANTHER" id="PTHR13142">
    <property type="entry name" value="INNER CENTROMERE PROTEIN"/>
    <property type="match status" value="1"/>
</dbReference>
<evidence type="ECO:0000256" key="2">
    <source>
        <dbReference type="ARBA" id="ARBA00004186"/>
    </source>
</evidence>
<keyword evidence="5" id="KW-0159">Chromosome partition</keyword>
<keyword evidence="7" id="KW-0539">Nucleus</keyword>
<dbReference type="GO" id="GO:0007059">
    <property type="term" value="P:chromosome segregation"/>
    <property type="evidence" value="ECO:0007669"/>
    <property type="project" value="UniProtKB-KW"/>
</dbReference>
<evidence type="ECO:0000256" key="4">
    <source>
        <dbReference type="ARBA" id="ARBA00022490"/>
    </source>
</evidence>
<feature type="compositionally biased region" description="Low complexity" evidence="8">
    <location>
        <begin position="1"/>
        <end position="12"/>
    </location>
</feature>
<dbReference type="RefSeq" id="XP_007399169.1">
    <property type="nucleotide sequence ID" value="XM_007399107.1"/>
</dbReference>
<keyword evidence="11" id="KW-1185">Reference proteome</keyword>
<dbReference type="PANTHER" id="PTHR13142:SF1">
    <property type="entry name" value="INNER CENTROMERE PROTEIN"/>
    <property type="match status" value="1"/>
</dbReference>
<accession>K5W186</accession>